<dbReference type="OrthoDB" id="16120at2759"/>
<evidence type="ECO:0000256" key="4">
    <source>
        <dbReference type="ARBA" id="ARBA00022490"/>
    </source>
</evidence>
<dbReference type="Gene3D" id="1.20.120.1150">
    <property type="match status" value="1"/>
</dbReference>
<dbReference type="GO" id="GO:0007052">
    <property type="term" value="P:mitotic spindle organization"/>
    <property type="evidence" value="ECO:0007669"/>
    <property type="project" value="TreeGrafter"/>
</dbReference>
<dbReference type="InterPro" id="IPR004327">
    <property type="entry name" value="Phstyr_phstse_ac"/>
</dbReference>
<keyword evidence="4 7" id="KW-0963">Cytoplasm</keyword>
<keyword evidence="9" id="KW-1185">Reference proteome</keyword>
<dbReference type="PIRSF" id="PIRSF016325">
    <property type="entry name" value="Phstyr_phstse_ac"/>
    <property type="match status" value="1"/>
</dbReference>
<evidence type="ECO:0000256" key="1">
    <source>
        <dbReference type="ARBA" id="ARBA00000971"/>
    </source>
</evidence>
<protein>
    <recommendedName>
        <fullName evidence="7">Serine/threonine-protein phosphatase 2A activator</fullName>
        <ecNumber evidence="7">5.2.1.8</ecNumber>
    </recommendedName>
    <alternativeName>
        <fullName evidence="7">Phosphotyrosyl phosphatase activator</fullName>
    </alternativeName>
</protein>
<gene>
    <name evidence="8" type="ORF">PROFUN_11128</name>
</gene>
<evidence type="ECO:0000256" key="6">
    <source>
        <dbReference type="ARBA" id="ARBA00023235"/>
    </source>
</evidence>
<dbReference type="InterPro" id="IPR037218">
    <property type="entry name" value="PTPA_sf"/>
</dbReference>
<evidence type="ECO:0000256" key="2">
    <source>
        <dbReference type="ARBA" id="ARBA00004496"/>
    </source>
</evidence>
<organism evidence="8 9">
    <name type="scientific">Planoprotostelium fungivorum</name>
    <dbReference type="NCBI Taxonomy" id="1890364"/>
    <lineage>
        <taxon>Eukaryota</taxon>
        <taxon>Amoebozoa</taxon>
        <taxon>Evosea</taxon>
        <taxon>Variosea</taxon>
        <taxon>Cavosteliida</taxon>
        <taxon>Cavosteliaceae</taxon>
        <taxon>Planoprotostelium</taxon>
    </lineage>
</organism>
<reference evidence="8 9" key="1">
    <citation type="journal article" date="2018" name="Genome Biol. Evol.">
        <title>Multiple Roots of Fruiting Body Formation in Amoebozoa.</title>
        <authorList>
            <person name="Hillmann F."/>
            <person name="Forbes G."/>
            <person name="Novohradska S."/>
            <person name="Ferling I."/>
            <person name="Riege K."/>
            <person name="Groth M."/>
            <person name="Westermann M."/>
            <person name="Marz M."/>
            <person name="Spaller T."/>
            <person name="Winckler T."/>
            <person name="Schaap P."/>
            <person name="Glockner G."/>
        </authorList>
    </citation>
    <scope>NUCLEOTIDE SEQUENCE [LARGE SCALE GENOMIC DNA]</scope>
    <source>
        <strain evidence="8 9">Jena</strain>
    </source>
</reference>
<proteinExistence type="inferred from homology"/>
<comment type="catalytic activity">
    <reaction evidence="1 7">
        <text>[protein]-peptidylproline (omega=180) = [protein]-peptidylproline (omega=0)</text>
        <dbReference type="Rhea" id="RHEA:16237"/>
        <dbReference type="Rhea" id="RHEA-COMP:10747"/>
        <dbReference type="Rhea" id="RHEA-COMP:10748"/>
        <dbReference type="ChEBI" id="CHEBI:83833"/>
        <dbReference type="ChEBI" id="CHEBI:83834"/>
        <dbReference type="EC" id="5.2.1.8"/>
    </reaction>
</comment>
<dbReference type="GO" id="GO:0003755">
    <property type="term" value="F:peptidyl-prolyl cis-trans isomerase activity"/>
    <property type="evidence" value="ECO:0007669"/>
    <property type="project" value="UniProtKB-KW"/>
</dbReference>
<dbReference type="STRING" id="1890364.A0A2P6NAR6"/>
<dbReference type="SUPFAM" id="SSF140984">
    <property type="entry name" value="PTPA-like"/>
    <property type="match status" value="1"/>
</dbReference>
<dbReference type="Proteomes" id="UP000241769">
    <property type="component" value="Unassembled WGS sequence"/>
</dbReference>
<dbReference type="CDD" id="cd04087">
    <property type="entry name" value="PTPA"/>
    <property type="match status" value="1"/>
</dbReference>
<dbReference type="GO" id="GO:0005634">
    <property type="term" value="C:nucleus"/>
    <property type="evidence" value="ECO:0007669"/>
    <property type="project" value="TreeGrafter"/>
</dbReference>
<evidence type="ECO:0000313" key="8">
    <source>
        <dbReference type="EMBL" id="PRP81050.1"/>
    </source>
</evidence>
<keyword evidence="5 7" id="KW-0697">Rotamase</keyword>
<name>A0A2P6NAR6_9EUKA</name>
<evidence type="ECO:0000256" key="3">
    <source>
        <dbReference type="ARBA" id="ARBA00011019"/>
    </source>
</evidence>
<sequence>MAAFKRSRSYKEFYGFVLKLSEITKGKSKSDPITTSEPIEKMLQVLERMDVMMSEAPPTAQPTRYGNKAFKTWYKLVEDASIDLSRSVVSEELKDSAAELGPYLAGSIGNSTRIDYGTGHEASFATWMLCICKLGVIDIEKDGLALVLRVFDRYLTLMRKAQKTYLLEPAGSHGVWGLDDYQFLPFVWGSAQLIGHPSIKPKSIHDGEVLKQSSDDYLYLSCISFTKEMKRGPFGEHSPYLNDVSFVPHQLWEKVC</sequence>
<dbReference type="GO" id="GO:0005737">
    <property type="term" value="C:cytoplasm"/>
    <property type="evidence" value="ECO:0007669"/>
    <property type="project" value="UniProtKB-SubCell"/>
</dbReference>
<dbReference type="GO" id="GO:0000159">
    <property type="term" value="C:protein phosphatase type 2A complex"/>
    <property type="evidence" value="ECO:0007669"/>
    <property type="project" value="TreeGrafter"/>
</dbReference>
<evidence type="ECO:0000256" key="7">
    <source>
        <dbReference type="RuleBase" id="RU361210"/>
    </source>
</evidence>
<comment type="similarity">
    <text evidence="3 7">Belongs to the PTPA-type PPIase family.</text>
</comment>
<dbReference type="PANTHER" id="PTHR10012">
    <property type="entry name" value="SERINE/THREONINE-PROTEIN PHOSPHATASE 2A REGULATORY SUBUNIT B"/>
    <property type="match status" value="1"/>
</dbReference>
<keyword evidence="6 7" id="KW-0413">Isomerase</keyword>
<comment type="caution">
    <text evidence="8">The sequence shown here is derived from an EMBL/GenBank/DDBJ whole genome shotgun (WGS) entry which is preliminary data.</text>
</comment>
<dbReference type="InterPro" id="IPR043170">
    <property type="entry name" value="PTPA_C_lid"/>
</dbReference>
<dbReference type="PANTHER" id="PTHR10012:SF0">
    <property type="entry name" value="SERINE_THREONINE-PROTEIN PHOSPHATASE 2A ACTIVATOR"/>
    <property type="match status" value="1"/>
</dbReference>
<dbReference type="InParanoid" id="A0A2P6NAR6"/>
<dbReference type="Pfam" id="PF03095">
    <property type="entry name" value="PTPA"/>
    <property type="match status" value="1"/>
</dbReference>
<dbReference type="AlphaFoldDB" id="A0A2P6NAR6"/>
<evidence type="ECO:0000256" key="5">
    <source>
        <dbReference type="ARBA" id="ARBA00023110"/>
    </source>
</evidence>
<dbReference type="GO" id="GO:0008160">
    <property type="term" value="F:protein tyrosine phosphatase activator activity"/>
    <property type="evidence" value="ECO:0007669"/>
    <property type="project" value="TreeGrafter"/>
</dbReference>
<evidence type="ECO:0000313" key="9">
    <source>
        <dbReference type="Proteomes" id="UP000241769"/>
    </source>
</evidence>
<comment type="function">
    <text evidence="7">PPIases accelerate the folding of proteins. It catalyzes the cis-trans isomerization of proline imidic peptide bonds in oligopeptides.</text>
</comment>
<comment type="subcellular location">
    <subcellularLocation>
        <location evidence="2 7">Cytoplasm</location>
    </subcellularLocation>
</comment>
<dbReference type="EMBL" id="MDYQ01000131">
    <property type="protein sequence ID" value="PRP81050.1"/>
    <property type="molecule type" value="Genomic_DNA"/>
</dbReference>
<dbReference type="EC" id="5.2.1.8" evidence="7"/>
<accession>A0A2P6NAR6</accession>